<dbReference type="KEGG" id="chq:AQ619_04630"/>
<evidence type="ECO:0000259" key="3">
    <source>
        <dbReference type="Pfam" id="PF01425"/>
    </source>
</evidence>
<evidence type="ECO:0000256" key="1">
    <source>
        <dbReference type="SAM" id="MobiDB-lite"/>
    </source>
</evidence>
<feature type="domain" description="Amidase" evidence="3">
    <location>
        <begin position="48"/>
        <end position="503"/>
    </location>
</feature>
<organism evidence="4 5">
    <name type="scientific">Caulobacter henricii</name>
    <dbReference type="NCBI Taxonomy" id="69395"/>
    <lineage>
        <taxon>Bacteria</taxon>
        <taxon>Pseudomonadati</taxon>
        <taxon>Pseudomonadota</taxon>
        <taxon>Alphaproteobacteria</taxon>
        <taxon>Caulobacterales</taxon>
        <taxon>Caulobacteraceae</taxon>
        <taxon>Caulobacter</taxon>
    </lineage>
</organism>
<evidence type="ECO:0000313" key="4">
    <source>
        <dbReference type="EMBL" id="ALL12697.1"/>
    </source>
</evidence>
<sequence length="537" mass="56401">MIKHLLCALALSWTVAASCQAQTVDLDKATIAQLRAAMDAGQLTSERLVRLSLARMDAYDDKGPQINAVITRNPRALAEARALDAELKAKGRRSPLHGIPVVLKDNFDTADLATTGGSIFLEGSIPPDDAFLVKKLREAGAVILAKVNLSEFASGGAYSSLGGQTRNPHDLLRSPLGSSGGTGAAIAAGYAPLGLGTDTGGSVRWPAAANGIVGLRPTHGLLSRDGIIPLSLSFDTAGPLARNVSDVAVALGLLAGVDPADPATAKSQGRAQTDYTPYLKADALKGVRIGVARDFMGQDAEFDWVMEASIAVMKAAGATIVDVRLPRWLIESKGEFYSAVRMSEFPVQLQAYLATLKPGYPRTLDEMIERSYRLPAPRPDGAGPNATRWSLLRREQASVALTDPAYTAVRDQALPLVVAALDGVFTANRLDAIIYPPLAERPELISRTGGTRAATPGGGASSGTNLASLSGFPELVVPAGFTTDQLPVGLSFIGRAFDEGKILGIGYAFEQATQARRQPVHTPPLKGEALSIGARKP</sequence>
<protein>
    <submittedName>
        <fullName evidence="4">Glutamyl-tRNA amidotransferase</fullName>
    </submittedName>
</protein>
<dbReference type="STRING" id="69395.AQ619_04630"/>
<dbReference type="PANTHER" id="PTHR42678">
    <property type="entry name" value="AMIDASE"/>
    <property type="match status" value="1"/>
</dbReference>
<dbReference type="RefSeq" id="WP_062144925.1">
    <property type="nucleotide sequence ID" value="NZ_CP013002.1"/>
</dbReference>
<keyword evidence="5" id="KW-1185">Reference proteome</keyword>
<keyword evidence="4" id="KW-0808">Transferase</keyword>
<feature type="chain" id="PRO_5006052500" evidence="2">
    <location>
        <begin position="22"/>
        <end position="537"/>
    </location>
</feature>
<dbReference type="InterPro" id="IPR036928">
    <property type="entry name" value="AS_sf"/>
</dbReference>
<name>A0A0P0NY42_9CAUL</name>
<dbReference type="GO" id="GO:0016740">
    <property type="term" value="F:transferase activity"/>
    <property type="evidence" value="ECO:0007669"/>
    <property type="project" value="UniProtKB-KW"/>
</dbReference>
<gene>
    <name evidence="4" type="ORF">AQ619_04630</name>
</gene>
<feature type="signal peptide" evidence="2">
    <location>
        <begin position="1"/>
        <end position="21"/>
    </location>
</feature>
<dbReference type="PROSITE" id="PS51257">
    <property type="entry name" value="PROKAR_LIPOPROTEIN"/>
    <property type="match status" value="1"/>
</dbReference>
<keyword evidence="2" id="KW-0732">Signal</keyword>
<dbReference type="AlphaFoldDB" id="A0A0P0NY42"/>
<evidence type="ECO:0000313" key="5">
    <source>
        <dbReference type="Proteomes" id="UP000056905"/>
    </source>
</evidence>
<dbReference type="Gene3D" id="3.90.1300.10">
    <property type="entry name" value="Amidase signature (AS) domain"/>
    <property type="match status" value="1"/>
</dbReference>
<dbReference type="OrthoDB" id="8872210at2"/>
<dbReference type="SUPFAM" id="SSF75304">
    <property type="entry name" value="Amidase signature (AS) enzymes"/>
    <property type="match status" value="1"/>
</dbReference>
<feature type="region of interest" description="Disordered" evidence="1">
    <location>
        <begin position="516"/>
        <end position="537"/>
    </location>
</feature>
<dbReference type="Proteomes" id="UP000056905">
    <property type="component" value="Chromosome"/>
</dbReference>
<dbReference type="EMBL" id="CP013002">
    <property type="protein sequence ID" value="ALL12697.1"/>
    <property type="molecule type" value="Genomic_DNA"/>
</dbReference>
<dbReference type="InterPro" id="IPR023631">
    <property type="entry name" value="Amidase_dom"/>
</dbReference>
<proteinExistence type="predicted"/>
<reference evidence="4 5" key="1">
    <citation type="submission" date="2015-10" db="EMBL/GenBank/DDBJ databases">
        <title>Conservation of the essential genome among Caulobacter and Brevundimonas species.</title>
        <authorList>
            <person name="Scott D."/>
            <person name="Ely B."/>
        </authorList>
    </citation>
    <scope>NUCLEOTIDE SEQUENCE [LARGE SCALE GENOMIC DNA]</scope>
    <source>
        <strain evidence="4 5">CB4</strain>
    </source>
</reference>
<evidence type="ECO:0000256" key="2">
    <source>
        <dbReference type="SAM" id="SignalP"/>
    </source>
</evidence>
<dbReference type="PANTHER" id="PTHR42678:SF34">
    <property type="entry name" value="OS04G0183300 PROTEIN"/>
    <property type="match status" value="1"/>
</dbReference>
<dbReference type="Pfam" id="PF01425">
    <property type="entry name" value="Amidase"/>
    <property type="match status" value="1"/>
</dbReference>
<accession>A0A0P0NY42</accession>